<dbReference type="PANTHER" id="PTHR43003:SF13">
    <property type="entry name" value="DNA-3-METHYLADENINE GLYCOSYLASE 2"/>
    <property type="match status" value="1"/>
</dbReference>
<protein>
    <recommendedName>
        <fullName evidence="3">DNA-3-methyladenine glycosylase II</fullName>
        <ecNumber evidence="3">3.2.2.21</ecNumber>
    </recommendedName>
</protein>
<keyword evidence="9" id="KW-0805">Transcription regulation</keyword>
<dbReference type="PROSITE" id="PS01124">
    <property type="entry name" value="HTH_ARAC_FAMILY_2"/>
    <property type="match status" value="1"/>
</dbReference>
<dbReference type="SUPFAM" id="SSF57884">
    <property type="entry name" value="Ada DNA repair protein, N-terminal domain (N-Ada 10)"/>
    <property type="match status" value="1"/>
</dbReference>
<dbReference type="InterPro" id="IPR004026">
    <property type="entry name" value="Ada_DNA_repair_Zn-bd"/>
</dbReference>
<accession>A0ABU9JJ46</accession>
<dbReference type="Pfam" id="PF02805">
    <property type="entry name" value="Ada_Zn_binding"/>
    <property type="match status" value="1"/>
</dbReference>
<dbReference type="InterPro" id="IPR018062">
    <property type="entry name" value="HTH_AraC-typ_CS"/>
</dbReference>
<evidence type="ECO:0000256" key="5">
    <source>
        <dbReference type="ARBA" id="ARBA00022679"/>
    </source>
</evidence>
<dbReference type="SUPFAM" id="SSF46689">
    <property type="entry name" value="Homeodomain-like"/>
    <property type="match status" value="2"/>
</dbReference>
<dbReference type="Gene3D" id="3.40.10.10">
    <property type="entry name" value="DNA Methylphosphotriester Repair Domain"/>
    <property type="match status" value="1"/>
</dbReference>
<dbReference type="SMART" id="SM00478">
    <property type="entry name" value="ENDO3c"/>
    <property type="match status" value="1"/>
</dbReference>
<dbReference type="InterPro" id="IPR010316">
    <property type="entry name" value="AlkA_N"/>
</dbReference>
<evidence type="ECO:0000256" key="4">
    <source>
        <dbReference type="ARBA" id="ARBA00022603"/>
    </source>
</evidence>
<evidence type="ECO:0000256" key="9">
    <source>
        <dbReference type="ARBA" id="ARBA00023015"/>
    </source>
</evidence>
<evidence type="ECO:0000313" key="16">
    <source>
        <dbReference type="Proteomes" id="UP001455088"/>
    </source>
</evidence>
<dbReference type="SMART" id="SM00342">
    <property type="entry name" value="HTH_ARAC"/>
    <property type="match status" value="1"/>
</dbReference>
<gene>
    <name evidence="15" type="ORF">AAE039_04675</name>
</gene>
<dbReference type="EMBL" id="JBBYHY010000002">
    <property type="protein sequence ID" value="MEL3952851.1"/>
    <property type="molecule type" value="Genomic_DNA"/>
</dbReference>
<dbReference type="InterPro" id="IPR023170">
    <property type="entry name" value="HhH_base_excis_C"/>
</dbReference>
<keyword evidence="13" id="KW-0234">DNA repair</keyword>
<dbReference type="PANTHER" id="PTHR43003">
    <property type="entry name" value="DNA-3-METHYLADENINE GLYCOSYLASE"/>
    <property type="match status" value="1"/>
</dbReference>
<sequence>MENALPLDHTACERARLARDARFDGVFFTAVRSTGIYCRPVCPAPAPKPSNVIYYPTAAAAAAAGYRPCLRCRPELAPEAQDALDNETLQRALALIHEGYLQDQPVADLAAHVGLSARQLQRLFVARLGAAPAQIHATRRLLLAKQLLTETALPVTDVAMASGYNSLRRFNAAFLDGCGMPPTAIRRQRGALTDGALTLRLGYRPPLDFTAMLGFLRRRAIPGIEQIGTDSYQRVIGPPERPSLLSVTADPRRPELLLRLGQVDPRAIPGIVRRVRRIFDLDADLLRVHATLMQEPLLAAGIAQRPGLRVPGGWDGFEVAVRSVLGQQVSVAAAATLARRVVDRFGATLEGMPAGLDRQFPSPAVLAQAPLETIGLPRTRAATVRGVAQAVVEGRLDFGAGQSLAGFVERCVALPGIGPWTAHYIALRALALPDAFPAGDLVLQQVLGDGTRLSERATEARSQSWRPWRAYAVLHLWHLATPAPGVPS</sequence>
<dbReference type="InterPro" id="IPR051912">
    <property type="entry name" value="Alkylbase_DNA_Glycosylase/TA"/>
</dbReference>
<keyword evidence="10" id="KW-0238">DNA-binding</keyword>
<evidence type="ECO:0000256" key="11">
    <source>
        <dbReference type="ARBA" id="ARBA00023159"/>
    </source>
</evidence>
<comment type="catalytic activity">
    <reaction evidence="1">
        <text>Hydrolysis of alkylated DNA, releasing 3-methyladenine, 3-methylguanine, 7-methylguanine and 7-methyladenine.</text>
        <dbReference type="EC" id="3.2.2.21"/>
    </reaction>
</comment>
<dbReference type="CDD" id="cd00056">
    <property type="entry name" value="ENDO3c"/>
    <property type="match status" value="1"/>
</dbReference>
<keyword evidence="8" id="KW-0862">Zinc</keyword>
<dbReference type="SUPFAM" id="SSF55945">
    <property type="entry name" value="TATA-box binding protein-like"/>
    <property type="match status" value="1"/>
</dbReference>
<reference evidence="15 16" key="1">
    <citation type="submission" date="2024-04" db="EMBL/GenBank/DDBJ databases">
        <title>Bacterial endophytes with biocontrol capabilities against important plant pathogens.</title>
        <authorList>
            <person name="Alayande K.A."/>
        </authorList>
    </citation>
    <scope>NUCLEOTIDE SEQUENCE [LARGE SCALE GENOMIC DNA]</scope>
    <source>
        <strain evidence="15 16">KV22</strain>
    </source>
</reference>
<dbReference type="EC" id="3.2.2.21" evidence="3"/>
<comment type="caution">
    <text evidence="15">The sequence shown here is derived from an EMBL/GenBank/DDBJ whole genome shotgun (WGS) entry which is preliminary data.</text>
</comment>
<dbReference type="InterPro" id="IPR009057">
    <property type="entry name" value="Homeodomain-like_sf"/>
</dbReference>
<dbReference type="SMART" id="SM01009">
    <property type="entry name" value="AlkA_N"/>
    <property type="match status" value="1"/>
</dbReference>
<keyword evidence="6" id="KW-0479">Metal-binding</keyword>
<dbReference type="Gene3D" id="1.10.1670.10">
    <property type="entry name" value="Helix-hairpin-Helix base-excision DNA repair enzymes (C-terminal)"/>
    <property type="match status" value="1"/>
</dbReference>
<evidence type="ECO:0000256" key="10">
    <source>
        <dbReference type="ARBA" id="ARBA00023125"/>
    </source>
</evidence>
<organism evidence="15 16">
    <name type="scientific">Stenotrophomonas bentonitica</name>
    <dbReference type="NCBI Taxonomy" id="1450134"/>
    <lineage>
        <taxon>Bacteria</taxon>
        <taxon>Pseudomonadati</taxon>
        <taxon>Pseudomonadota</taxon>
        <taxon>Gammaproteobacteria</taxon>
        <taxon>Lysobacterales</taxon>
        <taxon>Lysobacteraceae</taxon>
        <taxon>Stenotrophomonas</taxon>
    </lineage>
</organism>
<dbReference type="InterPro" id="IPR011257">
    <property type="entry name" value="DNA_glycosylase"/>
</dbReference>
<dbReference type="Gene3D" id="1.10.340.30">
    <property type="entry name" value="Hypothetical protein, domain 2"/>
    <property type="match status" value="1"/>
</dbReference>
<evidence type="ECO:0000259" key="14">
    <source>
        <dbReference type="PROSITE" id="PS01124"/>
    </source>
</evidence>
<comment type="cofactor">
    <cofactor evidence="2">
        <name>Zn(2+)</name>
        <dbReference type="ChEBI" id="CHEBI:29105"/>
    </cofactor>
</comment>
<keyword evidence="12" id="KW-0804">Transcription</keyword>
<evidence type="ECO:0000256" key="1">
    <source>
        <dbReference type="ARBA" id="ARBA00000086"/>
    </source>
</evidence>
<dbReference type="Gene3D" id="1.10.10.60">
    <property type="entry name" value="Homeodomain-like"/>
    <property type="match status" value="1"/>
</dbReference>
<evidence type="ECO:0000256" key="8">
    <source>
        <dbReference type="ARBA" id="ARBA00022833"/>
    </source>
</evidence>
<keyword evidence="7" id="KW-0227">DNA damage</keyword>
<feature type="domain" description="HTH araC/xylS-type" evidence="14">
    <location>
        <begin position="90"/>
        <end position="188"/>
    </location>
</feature>
<name>A0ABU9JJ46_9GAMM</name>
<dbReference type="InterPro" id="IPR003265">
    <property type="entry name" value="HhH-GPD_domain"/>
</dbReference>
<dbReference type="Pfam" id="PF06029">
    <property type="entry name" value="AlkA_N"/>
    <property type="match status" value="1"/>
</dbReference>
<evidence type="ECO:0000256" key="12">
    <source>
        <dbReference type="ARBA" id="ARBA00023163"/>
    </source>
</evidence>
<evidence type="ECO:0000256" key="7">
    <source>
        <dbReference type="ARBA" id="ARBA00022763"/>
    </source>
</evidence>
<evidence type="ECO:0000256" key="13">
    <source>
        <dbReference type="ARBA" id="ARBA00023204"/>
    </source>
</evidence>
<dbReference type="Pfam" id="PF12833">
    <property type="entry name" value="HTH_18"/>
    <property type="match status" value="1"/>
</dbReference>
<dbReference type="PROSITE" id="PS00041">
    <property type="entry name" value="HTH_ARAC_FAMILY_1"/>
    <property type="match status" value="1"/>
</dbReference>
<evidence type="ECO:0000256" key="6">
    <source>
        <dbReference type="ARBA" id="ARBA00022723"/>
    </source>
</evidence>
<dbReference type="Gene3D" id="3.30.310.20">
    <property type="entry name" value="DNA-3-methyladenine glycosylase AlkA, N-terminal domain"/>
    <property type="match status" value="1"/>
</dbReference>
<dbReference type="RefSeq" id="WP_341986620.1">
    <property type="nucleotide sequence ID" value="NZ_JBBYHY010000002.1"/>
</dbReference>
<dbReference type="Proteomes" id="UP001455088">
    <property type="component" value="Unassembled WGS sequence"/>
</dbReference>
<keyword evidence="16" id="KW-1185">Reference proteome</keyword>
<evidence type="ECO:0000313" key="15">
    <source>
        <dbReference type="EMBL" id="MEL3952851.1"/>
    </source>
</evidence>
<keyword evidence="5" id="KW-0808">Transferase</keyword>
<evidence type="ECO:0000256" key="3">
    <source>
        <dbReference type="ARBA" id="ARBA00012000"/>
    </source>
</evidence>
<proteinExistence type="predicted"/>
<dbReference type="Pfam" id="PF00730">
    <property type="entry name" value="HhH-GPD"/>
    <property type="match status" value="1"/>
</dbReference>
<dbReference type="SUPFAM" id="SSF48150">
    <property type="entry name" value="DNA-glycosylase"/>
    <property type="match status" value="1"/>
</dbReference>
<dbReference type="InterPro" id="IPR018060">
    <property type="entry name" value="HTH_AraC"/>
</dbReference>
<keyword evidence="11" id="KW-0010">Activator</keyword>
<evidence type="ECO:0000256" key="2">
    <source>
        <dbReference type="ARBA" id="ARBA00001947"/>
    </source>
</evidence>
<dbReference type="InterPro" id="IPR035451">
    <property type="entry name" value="Ada-like_dom_sf"/>
</dbReference>
<dbReference type="InterPro" id="IPR037046">
    <property type="entry name" value="AlkA_N_sf"/>
</dbReference>
<keyword evidence="4" id="KW-0489">Methyltransferase</keyword>